<protein>
    <submittedName>
        <fullName evidence="1">Uncharacterized protein</fullName>
    </submittedName>
</protein>
<evidence type="ECO:0000313" key="1">
    <source>
        <dbReference type="EMBL" id="KAF3005893.1"/>
    </source>
</evidence>
<dbReference type="Proteomes" id="UP000801428">
    <property type="component" value="Unassembled WGS sequence"/>
</dbReference>
<dbReference type="EMBL" id="SWKU01000006">
    <property type="protein sequence ID" value="KAF3005893.1"/>
    <property type="molecule type" value="Genomic_DNA"/>
</dbReference>
<organism evidence="1 2">
    <name type="scientific">Curvularia kusanoi</name>
    <name type="common">Cochliobolus kusanoi</name>
    <dbReference type="NCBI Taxonomy" id="90978"/>
    <lineage>
        <taxon>Eukaryota</taxon>
        <taxon>Fungi</taxon>
        <taxon>Dikarya</taxon>
        <taxon>Ascomycota</taxon>
        <taxon>Pezizomycotina</taxon>
        <taxon>Dothideomycetes</taxon>
        <taxon>Pleosporomycetidae</taxon>
        <taxon>Pleosporales</taxon>
        <taxon>Pleosporineae</taxon>
        <taxon>Pleosporaceae</taxon>
        <taxon>Curvularia</taxon>
    </lineage>
</organism>
<dbReference type="InterPro" id="IPR019183">
    <property type="entry name" value="NAA25_NatB_aux_su"/>
</dbReference>
<accession>A0A9P4TIF3</accession>
<gene>
    <name evidence="1" type="ORF">E8E13_009425</name>
</gene>
<keyword evidence="2" id="KW-1185">Reference proteome</keyword>
<dbReference type="OrthoDB" id="24670at2759"/>
<evidence type="ECO:0000313" key="2">
    <source>
        <dbReference type="Proteomes" id="UP000801428"/>
    </source>
</evidence>
<comment type="caution">
    <text evidence="1">The sequence shown here is derived from an EMBL/GenBank/DDBJ whole genome shotgun (WGS) entry which is preliminary data.</text>
</comment>
<reference evidence="1" key="1">
    <citation type="submission" date="2019-04" db="EMBL/GenBank/DDBJ databases">
        <title>Sequencing of skin fungus with MAO and IRED activity.</title>
        <authorList>
            <person name="Marsaioli A.J."/>
            <person name="Bonatto J.M.C."/>
            <person name="Reis Junior O."/>
        </authorList>
    </citation>
    <scope>NUCLEOTIDE SEQUENCE</scope>
    <source>
        <strain evidence="1">30M1</strain>
    </source>
</reference>
<dbReference type="AlphaFoldDB" id="A0A9P4TIF3"/>
<name>A0A9P4TIF3_CURKU</name>
<sequence>MAINWDKLSRAQRDYPKPKFALPYIDKLLKKNPGNPYLTTWRADVSLQLHSEPQAILKSLQDVCQHKSTIQDESLLEYVYRLIVQATIRSNPKLDGVNSVGNEGVKAWQSAAALKTTKKDRKDIWDALFTTAMRQGCWDDVRTAIVKYRAEAASSDKLTYYTQIFAQQMSAEQKIRVSSVTGVEDRMATIQLGVALKQMKDAYERPESDSISVKDIRDLRFMAKIYARQGKCAELLELWKTPPAHLQSIMEKHALDISLLTVDVLATAKQYELLEKHVLDLIENAIVALSKDDPEPLQQLCSARISIWTHLVDASRELYSFEESRSRIAAIKDRIFASGTLKLDRPLRLVRLLLRTHLEESLLQDCKDFWTQFSRTPSCFTDLKRAVEKMSEEERTDFLSYLEEDMSATKPSSDKPESKHDDWLWKHVKVKEMLVDTLSPYLLSRIAITQPFDVKHHQGFSADKELKHVIDTIDRMSRVQEGLIFRDIKRFHWDSAFDLISMNAKLTTSLTRHTAVLERRRIARLRGEPAGDLPDVKYRSTHTISDNIDRAVLPAYECSGAHRPYSFLMPDFPMVDDIATIAHNRESVSKILYRDGLPAARAGYSQHTTETSAERHIRDNFWTPITALLYSAHHPDAKVDAKFFTAITTNLKQLRSDQDNILKNLPTGNNAVEEAPMINESMLIAAYSALEVLRALPRLVNEIRERVIQTKSPHPMKSQVPKDWAKDVDAECKAVFEAIGKVAQGYIGVLQIRGAAAFKAQVRWGKTGEALKSLINDGDVDFYAKEYADAAVEAWKGVASVKMK</sequence>
<dbReference type="Pfam" id="PF09797">
    <property type="entry name" value="NatB_MDM20"/>
    <property type="match status" value="1"/>
</dbReference>
<proteinExistence type="predicted"/>